<reference evidence="1" key="1">
    <citation type="journal article" date="2014" name="Int. J. Syst. Evol. Microbiol.">
        <title>Complete genome of a new Firmicutes species belonging to the dominant human colonic microbiota ('Ruminococcus bicirculans') reveals two chromosomes and a selective capacity to utilize plant glucans.</title>
        <authorList>
            <consortium name="NISC Comparative Sequencing Program"/>
            <person name="Wegmann U."/>
            <person name="Louis P."/>
            <person name="Goesmann A."/>
            <person name="Henrissat B."/>
            <person name="Duncan S.H."/>
            <person name="Flint H.J."/>
        </authorList>
    </citation>
    <scope>NUCLEOTIDE SEQUENCE</scope>
    <source>
        <strain evidence="1">NBRC 108219</strain>
    </source>
</reference>
<evidence type="ECO:0000313" key="1">
    <source>
        <dbReference type="EMBL" id="GLQ23888.1"/>
    </source>
</evidence>
<accession>A0ABQ5VAP8</accession>
<reference evidence="1" key="2">
    <citation type="submission" date="2023-01" db="EMBL/GenBank/DDBJ databases">
        <title>Draft genome sequence of Algimonas ampicilliniresistens strain NBRC 108219.</title>
        <authorList>
            <person name="Sun Q."/>
            <person name="Mori K."/>
        </authorList>
    </citation>
    <scope>NUCLEOTIDE SEQUENCE</scope>
    <source>
        <strain evidence="1">NBRC 108219</strain>
    </source>
</reference>
<protein>
    <submittedName>
        <fullName evidence="1">Uncharacterized protein</fullName>
    </submittedName>
</protein>
<evidence type="ECO:0000313" key="2">
    <source>
        <dbReference type="Proteomes" id="UP001161391"/>
    </source>
</evidence>
<dbReference type="Proteomes" id="UP001161391">
    <property type="component" value="Unassembled WGS sequence"/>
</dbReference>
<comment type="caution">
    <text evidence="1">The sequence shown here is derived from an EMBL/GenBank/DDBJ whole genome shotgun (WGS) entry which is preliminary data.</text>
</comment>
<dbReference type="EMBL" id="BSNK01000002">
    <property type="protein sequence ID" value="GLQ23888.1"/>
    <property type="molecule type" value="Genomic_DNA"/>
</dbReference>
<sequence length="259" mass="28953">MSSGQEEDLLDAALRLRMAMEALTYERAKIYKDDLGPHGMETWQPRRLMQRMLEIDPQADASGDLHMGVEPSFGERPETMRFMGRDNVLNLKTLKKHYDALGSYLHVPTIAKWTASRGHNFAKLRSRCDALVEAMHVVLSSSVWNVDFKQSGSTDCSNCNAPMRRRLSHDGETRKVECWECGMTYDLQDLGDGKVMFDPRQAAVPCISESCDTINYVAEGEWVPGFGYACRTCGQSHRLAMGVTTGESPESDGSNVTKS</sequence>
<gene>
    <name evidence="1" type="ORF">GCM10007853_17620</name>
</gene>
<organism evidence="1 2">
    <name type="scientific">Algimonas ampicilliniresistens</name>
    <dbReference type="NCBI Taxonomy" id="1298735"/>
    <lineage>
        <taxon>Bacteria</taxon>
        <taxon>Pseudomonadati</taxon>
        <taxon>Pseudomonadota</taxon>
        <taxon>Alphaproteobacteria</taxon>
        <taxon>Maricaulales</taxon>
        <taxon>Robiginitomaculaceae</taxon>
        <taxon>Algimonas</taxon>
    </lineage>
</organism>
<keyword evidence="2" id="KW-1185">Reference proteome</keyword>
<proteinExistence type="predicted"/>
<name>A0ABQ5VAP8_9PROT</name>